<dbReference type="GO" id="GO:0005886">
    <property type="term" value="C:plasma membrane"/>
    <property type="evidence" value="ECO:0007669"/>
    <property type="project" value="UniProtKB-SubCell"/>
</dbReference>
<evidence type="ECO:0000256" key="9">
    <source>
        <dbReference type="SAM" id="MobiDB-lite"/>
    </source>
</evidence>
<evidence type="ECO:0000256" key="11">
    <source>
        <dbReference type="SAM" id="SignalP"/>
    </source>
</evidence>
<dbReference type="SUPFAM" id="SSF53850">
    <property type="entry name" value="Periplasmic binding protein-like II"/>
    <property type="match status" value="1"/>
</dbReference>
<comment type="subcellular location">
    <subcellularLocation>
        <location evidence="1">Cell membrane</location>
        <topology evidence="1">Multi-pass membrane protein</topology>
    </subcellularLocation>
</comment>
<feature type="transmembrane region" description="Helical" evidence="10">
    <location>
        <begin position="371"/>
        <end position="389"/>
    </location>
</feature>
<evidence type="ECO:0000313" key="13">
    <source>
        <dbReference type="EMBL" id="KAK8397754.1"/>
    </source>
</evidence>
<dbReference type="InterPro" id="IPR052192">
    <property type="entry name" value="Insect_Ionotropic_Sensory_Rcpt"/>
</dbReference>
<organism evidence="13 14">
    <name type="scientific">Scylla paramamosain</name>
    <name type="common">Mud crab</name>
    <dbReference type="NCBI Taxonomy" id="85552"/>
    <lineage>
        <taxon>Eukaryota</taxon>
        <taxon>Metazoa</taxon>
        <taxon>Ecdysozoa</taxon>
        <taxon>Arthropoda</taxon>
        <taxon>Crustacea</taxon>
        <taxon>Multicrustacea</taxon>
        <taxon>Malacostraca</taxon>
        <taxon>Eumalacostraca</taxon>
        <taxon>Eucarida</taxon>
        <taxon>Decapoda</taxon>
        <taxon>Pleocyemata</taxon>
        <taxon>Brachyura</taxon>
        <taxon>Eubrachyura</taxon>
        <taxon>Portunoidea</taxon>
        <taxon>Portunidae</taxon>
        <taxon>Portuninae</taxon>
        <taxon>Scylla</taxon>
    </lineage>
</organism>
<evidence type="ECO:0000256" key="10">
    <source>
        <dbReference type="SAM" id="Phobius"/>
    </source>
</evidence>
<feature type="transmembrane region" description="Helical" evidence="10">
    <location>
        <begin position="341"/>
        <end position="359"/>
    </location>
</feature>
<evidence type="ECO:0000256" key="3">
    <source>
        <dbReference type="ARBA" id="ARBA00022475"/>
    </source>
</evidence>
<evidence type="ECO:0000256" key="8">
    <source>
        <dbReference type="ARBA" id="ARBA00023180"/>
    </source>
</evidence>
<dbReference type="AlphaFoldDB" id="A0AAW0UCA3"/>
<keyword evidence="8" id="KW-0325">Glycoprotein</keyword>
<evidence type="ECO:0000256" key="7">
    <source>
        <dbReference type="ARBA" id="ARBA00023170"/>
    </source>
</evidence>
<evidence type="ECO:0000313" key="14">
    <source>
        <dbReference type="Proteomes" id="UP001487740"/>
    </source>
</evidence>
<comment type="similarity">
    <text evidence="2">Belongs to the glutamate-gated ion channel (TC 1.A.10.1) family.</text>
</comment>
<feature type="transmembrane region" description="Helical" evidence="10">
    <location>
        <begin position="577"/>
        <end position="599"/>
    </location>
</feature>
<feature type="chain" id="PRO_5043452259" description="Ionotropic glutamate receptor C-terminal domain-containing protein" evidence="11">
    <location>
        <begin position="17"/>
        <end position="617"/>
    </location>
</feature>
<name>A0AAW0UCA3_SCYPA</name>
<dbReference type="InterPro" id="IPR001320">
    <property type="entry name" value="Iontro_rcpt_C"/>
</dbReference>
<evidence type="ECO:0000256" key="2">
    <source>
        <dbReference type="ARBA" id="ARBA00008685"/>
    </source>
</evidence>
<sequence>MLVRLVLLTCLVSVVARLRIKDVKKLPFLGGAAVAEFVEKTEENSCPVIFVTDDSGPLNTVEAYQARHQQRGAAVFGVGLRDRNVSHRLSELVLVARQRVSPAHLPLRFPISSDYVVMVAKVSSFFIRSTSFHVHFTNSTFYAWCFGYTYLPYSPNGARLMKVAIWTPRRGLLLHQNTLPFSEKFANFYGAQVNVTALPFMPYWGNEDIRTPNGTSVIKYEGSDYQLLLAVAAALNFTIRVLPSRSWAEVTSQVEERVSFIASIYYVLMTLRAEKYDFTQTFEFSYVSFSMAKPRQEPQWQSLYYPLAQQVWLAILGSVLLVPFIYIVINYVGHKVSKGTTFLECVFLDMAGMFLAQSLPHRLPWGSSSRVLMAAWLAFALILGSAYRGNLTAALTLPKYPTRPETIPQLVDAVERITIPPYGDSHYNYYKSSESPLFNGLAKLMDVGPNVLEGLRAALQHNRAHLGGRRFLKYQIADKFTEVDGTSRLYVGRDTLDPAASGWPIPHDAPYKPQLDRWIMAPLEAGLYEKWVEDLLSETKLRSQREQRNRQIEQKESEDGDTNESLTALTIIHTQGAFLLLLFGINIACVAVFSEFVAARLSLNMHKSGGINLVDKY</sequence>
<proteinExistence type="inferred from homology"/>
<keyword evidence="3" id="KW-1003">Cell membrane</keyword>
<evidence type="ECO:0000256" key="5">
    <source>
        <dbReference type="ARBA" id="ARBA00022989"/>
    </source>
</evidence>
<keyword evidence="5 10" id="KW-1133">Transmembrane helix</keyword>
<protein>
    <recommendedName>
        <fullName evidence="12">Ionotropic glutamate receptor C-terminal domain-containing protein</fullName>
    </recommendedName>
</protein>
<accession>A0AAW0UCA3</accession>
<dbReference type="EMBL" id="JARAKH010000013">
    <property type="protein sequence ID" value="KAK8397754.1"/>
    <property type="molecule type" value="Genomic_DNA"/>
</dbReference>
<dbReference type="Pfam" id="PF00060">
    <property type="entry name" value="Lig_chan"/>
    <property type="match status" value="1"/>
</dbReference>
<evidence type="ECO:0000259" key="12">
    <source>
        <dbReference type="Pfam" id="PF00060"/>
    </source>
</evidence>
<evidence type="ECO:0000256" key="1">
    <source>
        <dbReference type="ARBA" id="ARBA00004651"/>
    </source>
</evidence>
<feature type="domain" description="Ionotropic glutamate receptor C-terminal" evidence="12">
    <location>
        <begin position="309"/>
        <end position="585"/>
    </location>
</feature>
<evidence type="ECO:0000256" key="4">
    <source>
        <dbReference type="ARBA" id="ARBA00022692"/>
    </source>
</evidence>
<feature type="signal peptide" evidence="11">
    <location>
        <begin position="1"/>
        <end position="16"/>
    </location>
</feature>
<keyword evidence="11" id="KW-0732">Signal</keyword>
<dbReference type="GO" id="GO:0050906">
    <property type="term" value="P:detection of stimulus involved in sensory perception"/>
    <property type="evidence" value="ECO:0007669"/>
    <property type="project" value="UniProtKB-ARBA"/>
</dbReference>
<keyword evidence="6 10" id="KW-0472">Membrane</keyword>
<dbReference type="PANTHER" id="PTHR42643:SF24">
    <property type="entry name" value="IONOTROPIC RECEPTOR 60A"/>
    <property type="match status" value="1"/>
</dbReference>
<keyword evidence="4 10" id="KW-0812">Transmembrane</keyword>
<dbReference type="PANTHER" id="PTHR42643">
    <property type="entry name" value="IONOTROPIC RECEPTOR 20A-RELATED"/>
    <property type="match status" value="1"/>
</dbReference>
<feature type="compositionally biased region" description="Basic and acidic residues" evidence="9">
    <location>
        <begin position="543"/>
        <end position="557"/>
    </location>
</feature>
<dbReference type="Proteomes" id="UP001487740">
    <property type="component" value="Unassembled WGS sequence"/>
</dbReference>
<reference evidence="13 14" key="1">
    <citation type="submission" date="2023-03" db="EMBL/GenBank/DDBJ databases">
        <title>High-quality genome of Scylla paramamosain provides insights in environmental adaptation.</title>
        <authorList>
            <person name="Zhang L."/>
        </authorList>
    </citation>
    <scope>NUCLEOTIDE SEQUENCE [LARGE SCALE GENOMIC DNA]</scope>
    <source>
        <strain evidence="13">LZ_2023a</strain>
        <tissue evidence="13">Muscle</tissue>
    </source>
</reference>
<keyword evidence="14" id="KW-1185">Reference proteome</keyword>
<comment type="caution">
    <text evidence="13">The sequence shown here is derived from an EMBL/GenBank/DDBJ whole genome shotgun (WGS) entry which is preliminary data.</text>
</comment>
<dbReference type="Gene3D" id="1.10.287.70">
    <property type="match status" value="1"/>
</dbReference>
<feature type="transmembrane region" description="Helical" evidence="10">
    <location>
        <begin position="311"/>
        <end position="329"/>
    </location>
</feature>
<evidence type="ECO:0000256" key="6">
    <source>
        <dbReference type="ARBA" id="ARBA00023136"/>
    </source>
</evidence>
<dbReference type="GO" id="GO:0015276">
    <property type="term" value="F:ligand-gated monoatomic ion channel activity"/>
    <property type="evidence" value="ECO:0007669"/>
    <property type="project" value="InterPro"/>
</dbReference>
<keyword evidence="7" id="KW-0675">Receptor</keyword>
<gene>
    <name evidence="13" type="ORF">O3P69_004505</name>
</gene>
<feature type="region of interest" description="Disordered" evidence="9">
    <location>
        <begin position="543"/>
        <end position="563"/>
    </location>
</feature>